<accession>A0A511MQ59</accession>
<name>A0A511MQ59_9NOCA</name>
<evidence type="ECO:0000313" key="2">
    <source>
        <dbReference type="Proteomes" id="UP000321424"/>
    </source>
</evidence>
<dbReference type="EMBL" id="BJXA01000076">
    <property type="protein sequence ID" value="GEM42730.1"/>
    <property type="molecule type" value="Genomic_DNA"/>
</dbReference>
<dbReference type="AlphaFoldDB" id="A0A511MQ59"/>
<evidence type="ECO:0000313" key="1">
    <source>
        <dbReference type="EMBL" id="GEM42730.1"/>
    </source>
</evidence>
<gene>
    <name evidence="1" type="ORF">NN4_72490</name>
</gene>
<keyword evidence="2" id="KW-1185">Reference proteome</keyword>
<dbReference type="Proteomes" id="UP000321424">
    <property type="component" value="Unassembled WGS sequence"/>
</dbReference>
<organism evidence="1 2">
    <name type="scientific">Nocardia ninae NBRC 108245</name>
    <dbReference type="NCBI Taxonomy" id="1210091"/>
    <lineage>
        <taxon>Bacteria</taxon>
        <taxon>Bacillati</taxon>
        <taxon>Actinomycetota</taxon>
        <taxon>Actinomycetes</taxon>
        <taxon>Mycobacteriales</taxon>
        <taxon>Nocardiaceae</taxon>
        <taxon>Nocardia</taxon>
    </lineage>
</organism>
<sequence>MVALGVLLLFGIVALAVWDDVRDMDEDGIRQTDEERIDIN</sequence>
<protein>
    <submittedName>
        <fullName evidence="1">Uncharacterized protein</fullName>
    </submittedName>
</protein>
<comment type="caution">
    <text evidence="1">The sequence shown here is derived from an EMBL/GenBank/DDBJ whole genome shotgun (WGS) entry which is preliminary data.</text>
</comment>
<reference evidence="1 2" key="1">
    <citation type="submission" date="2019-07" db="EMBL/GenBank/DDBJ databases">
        <title>Whole genome shotgun sequence of Nocardia ninae NBRC 108245.</title>
        <authorList>
            <person name="Hosoyama A."/>
            <person name="Uohara A."/>
            <person name="Ohji S."/>
            <person name="Ichikawa N."/>
        </authorList>
    </citation>
    <scope>NUCLEOTIDE SEQUENCE [LARGE SCALE GENOMIC DNA]</scope>
    <source>
        <strain evidence="1 2">NBRC 108245</strain>
    </source>
</reference>
<proteinExistence type="predicted"/>